<sequence length="116" mass="13299">MAMLPPLLESFINDLLVEAHLESMPDDVKEAYTIKVAEAIEKRLGLESLKVLQKKDIQEMNQRMTDGKLADSEAMFAFFQEKISDFDAFLARILLEFRKDFVQSAQQARNIQKTSS</sequence>
<evidence type="ECO:0000313" key="2">
    <source>
        <dbReference type="Proteomes" id="UP000177165"/>
    </source>
</evidence>
<gene>
    <name evidence="1" type="ORF">A3B74_04525</name>
</gene>
<name>A0A1G2ANX8_9BACT</name>
<dbReference type="STRING" id="1798540.A3B74_04525"/>
<accession>A0A1G2ANX8</accession>
<evidence type="ECO:0000313" key="1">
    <source>
        <dbReference type="EMBL" id="OGY78618.1"/>
    </source>
</evidence>
<dbReference type="EMBL" id="MHKB01000013">
    <property type="protein sequence ID" value="OGY78618.1"/>
    <property type="molecule type" value="Genomic_DNA"/>
</dbReference>
<dbReference type="AlphaFoldDB" id="A0A1G2ANX8"/>
<comment type="caution">
    <text evidence="1">The sequence shown here is derived from an EMBL/GenBank/DDBJ whole genome shotgun (WGS) entry which is preliminary data.</text>
</comment>
<protein>
    <submittedName>
        <fullName evidence="1">Uncharacterized protein</fullName>
    </submittedName>
</protein>
<proteinExistence type="predicted"/>
<dbReference type="Proteomes" id="UP000177165">
    <property type="component" value="Unassembled WGS sequence"/>
</dbReference>
<organism evidence="1 2">
    <name type="scientific">Candidatus Kerfeldbacteria bacterium RIFCSPHIGHO2_02_FULL_42_14</name>
    <dbReference type="NCBI Taxonomy" id="1798540"/>
    <lineage>
        <taxon>Bacteria</taxon>
        <taxon>Candidatus Kerfeldiibacteriota</taxon>
    </lineage>
</organism>
<reference evidence="1 2" key="1">
    <citation type="journal article" date="2016" name="Nat. Commun.">
        <title>Thousands of microbial genomes shed light on interconnected biogeochemical processes in an aquifer system.</title>
        <authorList>
            <person name="Anantharaman K."/>
            <person name="Brown C.T."/>
            <person name="Hug L.A."/>
            <person name="Sharon I."/>
            <person name="Castelle C.J."/>
            <person name="Probst A.J."/>
            <person name="Thomas B.C."/>
            <person name="Singh A."/>
            <person name="Wilkins M.J."/>
            <person name="Karaoz U."/>
            <person name="Brodie E.L."/>
            <person name="Williams K.H."/>
            <person name="Hubbard S.S."/>
            <person name="Banfield J.F."/>
        </authorList>
    </citation>
    <scope>NUCLEOTIDE SEQUENCE [LARGE SCALE GENOMIC DNA]</scope>
</reference>